<feature type="region of interest" description="Disordered" evidence="1">
    <location>
        <begin position="1"/>
        <end position="22"/>
    </location>
</feature>
<dbReference type="Proteomes" id="UP000265520">
    <property type="component" value="Unassembled WGS sequence"/>
</dbReference>
<sequence>MPQPMWSTRKNTKGTSSTQIPREDLTLEAQEEAEVEAEITSQPVKSATKLVTQPWAAITSLTSSTQDLIPLLMETNTVHFLHLLTSHKIMI</sequence>
<dbReference type="EMBL" id="LXQA010293147">
    <property type="protein sequence ID" value="MCI41510.1"/>
    <property type="molecule type" value="Genomic_DNA"/>
</dbReference>
<evidence type="ECO:0000313" key="2">
    <source>
        <dbReference type="EMBL" id="MCI41510.1"/>
    </source>
</evidence>
<proteinExistence type="predicted"/>
<comment type="caution">
    <text evidence="2">The sequence shown here is derived from an EMBL/GenBank/DDBJ whole genome shotgun (WGS) entry which is preliminary data.</text>
</comment>
<feature type="compositionally biased region" description="Polar residues" evidence="1">
    <location>
        <begin position="1"/>
        <end position="20"/>
    </location>
</feature>
<feature type="non-terminal residue" evidence="2">
    <location>
        <position position="91"/>
    </location>
</feature>
<dbReference type="AlphaFoldDB" id="A0A392S0H2"/>
<name>A0A392S0H2_9FABA</name>
<evidence type="ECO:0000313" key="3">
    <source>
        <dbReference type="Proteomes" id="UP000265520"/>
    </source>
</evidence>
<keyword evidence="3" id="KW-1185">Reference proteome</keyword>
<accession>A0A392S0H2</accession>
<protein>
    <submittedName>
        <fullName evidence="2">Uncharacterized protein</fullName>
    </submittedName>
</protein>
<evidence type="ECO:0000256" key="1">
    <source>
        <dbReference type="SAM" id="MobiDB-lite"/>
    </source>
</evidence>
<organism evidence="2 3">
    <name type="scientific">Trifolium medium</name>
    <dbReference type="NCBI Taxonomy" id="97028"/>
    <lineage>
        <taxon>Eukaryota</taxon>
        <taxon>Viridiplantae</taxon>
        <taxon>Streptophyta</taxon>
        <taxon>Embryophyta</taxon>
        <taxon>Tracheophyta</taxon>
        <taxon>Spermatophyta</taxon>
        <taxon>Magnoliopsida</taxon>
        <taxon>eudicotyledons</taxon>
        <taxon>Gunneridae</taxon>
        <taxon>Pentapetalae</taxon>
        <taxon>rosids</taxon>
        <taxon>fabids</taxon>
        <taxon>Fabales</taxon>
        <taxon>Fabaceae</taxon>
        <taxon>Papilionoideae</taxon>
        <taxon>50 kb inversion clade</taxon>
        <taxon>NPAAA clade</taxon>
        <taxon>Hologalegina</taxon>
        <taxon>IRL clade</taxon>
        <taxon>Trifolieae</taxon>
        <taxon>Trifolium</taxon>
    </lineage>
</organism>
<reference evidence="2 3" key="1">
    <citation type="journal article" date="2018" name="Front. Plant Sci.">
        <title>Red Clover (Trifolium pratense) and Zigzag Clover (T. medium) - A Picture of Genomic Similarities and Differences.</title>
        <authorList>
            <person name="Dluhosova J."/>
            <person name="Istvanek J."/>
            <person name="Nedelnik J."/>
            <person name="Repkova J."/>
        </authorList>
    </citation>
    <scope>NUCLEOTIDE SEQUENCE [LARGE SCALE GENOMIC DNA]</scope>
    <source>
        <strain evidence="3">cv. 10/8</strain>
        <tissue evidence="2">Leaf</tissue>
    </source>
</reference>